<dbReference type="EMBL" id="CAJGYM010000026">
    <property type="protein sequence ID" value="CAD6192207.1"/>
    <property type="molecule type" value="Genomic_DNA"/>
</dbReference>
<evidence type="ECO:0000313" key="7">
    <source>
        <dbReference type="EMBL" id="CAD6192207.1"/>
    </source>
</evidence>
<accession>A0A8S1H9Z1</accession>
<comment type="caution">
    <text evidence="7">The sequence shown here is derived from an EMBL/GenBank/DDBJ whole genome shotgun (WGS) entry which is preliminary data.</text>
</comment>
<feature type="compositionally biased region" description="Basic residues" evidence="5">
    <location>
        <begin position="34"/>
        <end position="46"/>
    </location>
</feature>
<keyword evidence="1 4" id="KW-0349">Heme</keyword>
<keyword evidence="4" id="KW-0561">Oxygen transport</keyword>
<dbReference type="PROSITE" id="PS01033">
    <property type="entry name" value="GLOBIN"/>
    <property type="match status" value="1"/>
</dbReference>
<dbReference type="CDD" id="cd01040">
    <property type="entry name" value="Mb-like"/>
    <property type="match status" value="1"/>
</dbReference>
<sequence>MASSDRRRSKYDRSYSVQEEGLKVGLAGPAGLSRKSRPCSRSKSTRRGQLGTVSSLTYSQKQALTLSWRLMRTQAASCFRKVLLELEIASPKVKQIFYKAALVDAFNKDEDNSATMEAHIRLVIKFFDDILSTLDDDDECLKKMRAIGSSHAVLARSCNFSGDIFERLGEITMERICSHENVQKTREAARAWRILIAIIIDELRSGFDGEARQHRKCSSSDQIDNSPCEEEDDLHLKVRQLRVDFDSSFQT</sequence>
<dbReference type="InterPro" id="IPR050532">
    <property type="entry name" value="Globin-like_OT"/>
</dbReference>
<evidence type="ECO:0000256" key="4">
    <source>
        <dbReference type="RuleBase" id="RU000356"/>
    </source>
</evidence>
<evidence type="ECO:0000259" key="6">
    <source>
        <dbReference type="PROSITE" id="PS01033"/>
    </source>
</evidence>
<keyword evidence="3" id="KW-0408">Iron</keyword>
<dbReference type="Gene3D" id="1.10.490.10">
    <property type="entry name" value="Globins"/>
    <property type="match status" value="1"/>
</dbReference>
<dbReference type="InterPro" id="IPR000971">
    <property type="entry name" value="Globin"/>
</dbReference>
<dbReference type="PANTHER" id="PTHR46458">
    <property type="entry name" value="BLR2807 PROTEIN"/>
    <property type="match status" value="1"/>
</dbReference>
<dbReference type="GO" id="GO:0046872">
    <property type="term" value="F:metal ion binding"/>
    <property type="evidence" value="ECO:0007669"/>
    <property type="project" value="UniProtKB-KW"/>
</dbReference>
<evidence type="ECO:0000256" key="3">
    <source>
        <dbReference type="ARBA" id="ARBA00023004"/>
    </source>
</evidence>
<protein>
    <recommendedName>
        <fullName evidence="6">Globin domain-containing protein</fullName>
    </recommendedName>
</protein>
<keyword evidence="2" id="KW-0479">Metal-binding</keyword>
<evidence type="ECO:0000313" key="8">
    <source>
        <dbReference type="Proteomes" id="UP000835052"/>
    </source>
</evidence>
<dbReference type="PANTHER" id="PTHR46458:SF11">
    <property type="entry name" value="GLOBIN-LIKE PROTEIN 9"/>
    <property type="match status" value="1"/>
</dbReference>
<name>A0A8S1H9Z1_9PELO</name>
<dbReference type="Proteomes" id="UP000835052">
    <property type="component" value="Unassembled WGS sequence"/>
</dbReference>
<dbReference type="GO" id="GO:0020037">
    <property type="term" value="F:heme binding"/>
    <property type="evidence" value="ECO:0007669"/>
    <property type="project" value="InterPro"/>
</dbReference>
<proteinExistence type="inferred from homology"/>
<gene>
    <name evidence="7" type="ORF">CAUJ_LOCUS8126</name>
</gene>
<reference evidence="7" key="1">
    <citation type="submission" date="2020-10" db="EMBL/GenBank/DDBJ databases">
        <authorList>
            <person name="Kikuchi T."/>
        </authorList>
    </citation>
    <scope>NUCLEOTIDE SEQUENCE</scope>
    <source>
        <strain evidence="7">NKZ352</strain>
    </source>
</reference>
<dbReference type="InterPro" id="IPR012292">
    <property type="entry name" value="Globin/Proto"/>
</dbReference>
<dbReference type="InterPro" id="IPR009050">
    <property type="entry name" value="Globin-like_sf"/>
</dbReference>
<keyword evidence="4" id="KW-0813">Transport</keyword>
<evidence type="ECO:0000256" key="5">
    <source>
        <dbReference type="SAM" id="MobiDB-lite"/>
    </source>
</evidence>
<dbReference type="InterPro" id="IPR044399">
    <property type="entry name" value="Mb-like_M"/>
</dbReference>
<dbReference type="GO" id="GO:0019825">
    <property type="term" value="F:oxygen binding"/>
    <property type="evidence" value="ECO:0007669"/>
    <property type="project" value="InterPro"/>
</dbReference>
<dbReference type="OrthoDB" id="5848155at2759"/>
<dbReference type="GO" id="GO:0005344">
    <property type="term" value="F:oxygen carrier activity"/>
    <property type="evidence" value="ECO:0007669"/>
    <property type="project" value="UniProtKB-KW"/>
</dbReference>
<dbReference type="AlphaFoldDB" id="A0A8S1H9Z1"/>
<keyword evidence="8" id="KW-1185">Reference proteome</keyword>
<evidence type="ECO:0000256" key="2">
    <source>
        <dbReference type="ARBA" id="ARBA00022723"/>
    </source>
</evidence>
<feature type="domain" description="Globin" evidence="6">
    <location>
        <begin position="55"/>
        <end position="208"/>
    </location>
</feature>
<dbReference type="SUPFAM" id="SSF46458">
    <property type="entry name" value="Globin-like"/>
    <property type="match status" value="1"/>
</dbReference>
<dbReference type="Pfam" id="PF00042">
    <property type="entry name" value="Globin"/>
    <property type="match status" value="1"/>
</dbReference>
<evidence type="ECO:0000256" key="1">
    <source>
        <dbReference type="ARBA" id="ARBA00022617"/>
    </source>
</evidence>
<organism evidence="7 8">
    <name type="scientific">Caenorhabditis auriculariae</name>
    <dbReference type="NCBI Taxonomy" id="2777116"/>
    <lineage>
        <taxon>Eukaryota</taxon>
        <taxon>Metazoa</taxon>
        <taxon>Ecdysozoa</taxon>
        <taxon>Nematoda</taxon>
        <taxon>Chromadorea</taxon>
        <taxon>Rhabditida</taxon>
        <taxon>Rhabditina</taxon>
        <taxon>Rhabditomorpha</taxon>
        <taxon>Rhabditoidea</taxon>
        <taxon>Rhabditidae</taxon>
        <taxon>Peloderinae</taxon>
        <taxon>Caenorhabditis</taxon>
    </lineage>
</organism>
<comment type="similarity">
    <text evidence="4">Belongs to the globin family.</text>
</comment>
<feature type="region of interest" description="Disordered" evidence="5">
    <location>
        <begin position="26"/>
        <end position="48"/>
    </location>
</feature>